<keyword evidence="4" id="KW-1185">Reference proteome</keyword>
<keyword evidence="1" id="KW-0812">Transmembrane</keyword>
<dbReference type="Gene3D" id="3.20.180.10">
    <property type="entry name" value="PNP-oxidase-like"/>
    <property type="match status" value="1"/>
</dbReference>
<dbReference type="SUPFAM" id="SSF50475">
    <property type="entry name" value="FMN-binding split barrel"/>
    <property type="match status" value="1"/>
</dbReference>
<evidence type="ECO:0000313" key="4">
    <source>
        <dbReference type="Proteomes" id="UP000800097"/>
    </source>
</evidence>
<evidence type="ECO:0000259" key="2">
    <source>
        <dbReference type="Pfam" id="PF10615"/>
    </source>
</evidence>
<dbReference type="PANTHER" id="PTHR37783:SF1">
    <property type="entry name" value="MEMBRANE PROTEIN, PUTATIVE (AFU_ORTHOLOGUE AFUA_1G04315)-RELATED"/>
    <property type="match status" value="1"/>
</dbReference>
<keyword evidence="1" id="KW-1133">Transmembrane helix</keyword>
<dbReference type="PANTHER" id="PTHR37783">
    <property type="entry name" value="MEMBRANE PROTEIN, PUTATIVE (AFU_ORTHOLOGUE AFUA_1G04315)-RELATED"/>
    <property type="match status" value="1"/>
</dbReference>
<dbReference type="InterPro" id="IPR037119">
    <property type="entry name" value="Haem_oxidase_HugZ-like_sf"/>
</dbReference>
<accession>A0A6A6JPQ2</accession>
<dbReference type="AlphaFoldDB" id="A0A6A6JPQ2"/>
<feature type="transmembrane region" description="Helical" evidence="1">
    <location>
        <begin position="152"/>
        <end position="170"/>
    </location>
</feature>
<gene>
    <name evidence="3" type="ORF">EI97DRAFT_432514</name>
</gene>
<keyword evidence="1" id="KW-0472">Membrane</keyword>
<proteinExistence type="predicted"/>
<evidence type="ECO:0000313" key="3">
    <source>
        <dbReference type="EMBL" id="KAF2277656.1"/>
    </source>
</evidence>
<name>A0A6A6JPQ2_WESOR</name>
<reference evidence="3" key="1">
    <citation type="journal article" date="2020" name="Stud. Mycol.">
        <title>101 Dothideomycetes genomes: a test case for predicting lifestyles and emergence of pathogens.</title>
        <authorList>
            <person name="Haridas S."/>
            <person name="Albert R."/>
            <person name="Binder M."/>
            <person name="Bloem J."/>
            <person name="Labutti K."/>
            <person name="Salamov A."/>
            <person name="Andreopoulos B."/>
            <person name="Baker S."/>
            <person name="Barry K."/>
            <person name="Bills G."/>
            <person name="Bluhm B."/>
            <person name="Cannon C."/>
            <person name="Castanera R."/>
            <person name="Culley D."/>
            <person name="Daum C."/>
            <person name="Ezra D."/>
            <person name="Gonzalez J."/>
            <person name="Henrissat B."/>
            <person name="Kuo A."/>
            <person name="Liang C."/>
            <person name="Lipzen A."/>
            <person name="Lutzoni F."/>
            <person name="Magnuson J."/>
            <person name="Mondo S."/>
            <person name="Nolan M."/>
            <person name="Ohm R."/>
            <person name="Pangilinan J."/>
            <person name="Park H.-J."/>
            <person name="Ramirez L."/>
            <person name="Alfaro M."/>
            <person name="Sun H."/>
            <person name="Tritt A."/>
            <person name="Yoshinaga Y."/>
            <person name="Zwiers L.-H."/>
            <person name="Turgeon B."/>
            <person name="Goodwin S."/>
            <person name="Spatafora J."/>
            <person name="Crous P."/>
            <person name="Grigoriev I."/>
        </authorList>
    </citation>
    <scope>NUCLEOTIDE SEQUENCE</scope>
    <source>
        <strain evidence="3">CBS 379.55</strain>
    </source>
</reference>
<feature type="transmembrane region" description="Helical" evidence="1">
    <location>
        <begin position="190"/>
        <end position="209"/>
    </location>
</feature>
<organism evidence="3 4">
    <name type="scientific">Westerdykella ornata</name>
    <dbReference type="NCBI Taxonomy" id="318751"/>
    <lineage>
        <taxon>Eukaryota</taxon>
        <taxon>Fungi</taxon>
        <taxon>Dikarya</taxon>
        <taxon>Ascomycota</taxon>
        <taxon>Pezizomycotina</taxon>
        <taxon>Dothideomycetes</taxon>
        <taxon>Pleosporomycetidae</taxon>
        <taxon>Pleosporales</taxon>
        <taxon>Sporormiaceae</taxon>
        <taxon>Westerdykella</taxon>
    </lineage>
</organism>
<dbReference type="Pfam" id="PF10615">
    <property type="entry name" value="DUF2470"/>
    <property type="match status" value="1"/>
</dbReference>
<evidence type="ECO:0000256" key="1">
    <source>
        <dbReference type="SAM" id="Phobius"/>
    </source>
</evidence>
<dbReference type="EMBL" id="ML986490">
    <property type="protein sequence ID" value="KAF2277656.1"/>
    <property type="molecule type" value="Genomic_DNA"/>
</dbReference>
<dbReference type="RefSeq" id="XP_033655195.1">
    <property type="nucleotide sequence ID" value="XM_033798181.1"/>
</dbReference>
<protein>
    <submittedName>
        <fullName evidence="3">Integral membrane protein-like protein</fullName>
    </submittedName>
</protein>
<dbReference type="OrthoDB" id="5553410at2759"/>
<feature type="domain" description="DUF2470" evidence="2">
    <location>
        <begin position="13"/>
        <end position="85"/>
    </location>
</feature>
<dbReference type="InterPro" id="IPR019595">
    <property type="entry name" value="DUF2470"/>
</dbReference>
<dbReference type="GeneID" id="54551356"/>
<dbReference type="Proteomes" id="UP000800097">
    <property type="component" value="Unassembled WGS sequence"/>
</dbReference>
<sequence length="225" mass="26029">MATPDSQDLAARERILKHMNADHQDSVQRYIEHLRNASFFQVRDARMTDISLTEMRIRYSGKEAVIPFEPPMKSMRDARERLVQMDQDALQALGRSDITVTKFIPCYVHPGHLFNFSQCLVTFIAFSRPSHFKPGSLLFDNLLYRTPSFASFCLKIQPFLIGIMVAIHAFEAAGMAKRLRKHGLTPLQMTWWLWVATCFIEGITSTWRLDGLVDQKRKEKEAKKH</sequence>